<dbReference type="Gene3D" id="3.40.50.620">
    <property type="entry name" value="HUPs"/>
    <property type="match status" value="1"/>
</dbReference>
<dbReference type="InterPro" id="IPR036155">
    <property type="entry name" value="Crypto/Photolyase_N_sf"/>
</dbReference>
<evidence type="ECO:0000256" key="1">
    <source>
        <dbReference type="ARBA" id="ARBA00005862"/>
    </source>
</evidence>
<dbReference type="Gene3D" id="1.25.40.80">
    <property type="match status" value="1"/>
</dbReference>
<name>A0ABQ6HAH1_9GAMM</name>
<proteinExistence type="inferred from homology"/>
<comment type="cofactor">
    <cofactor evidence="6">
        <name>FAD</name>
        <dbReference type="ChEBI" id="CHEBI:57692"/>
    </cofactor>
    <text evidence="6">Binds 1 FAD per subunit.</text>
</comment>
<dbReference type="PRINTS" id="PR00147">
    <property type="entry name" value="DNAPHOTLYASE"/>
</dbReference>
<comment type="caution">
    <text evidence="8">The sequence shown here is derived from an EMBL/GenBank/DDBJ whole genome shotgun (WGS) entry which is preliminary data.</text>
</comment>
<dbReference type="SUPFAM" id="SSF48173">
    <property type="entry name" value="Cryptochrome/photolyase FAD-binding domain"/>
    <property type="match status" value="1"/>
</dbReference>
<dbReference type="RefSeq" id="WP_284296923.1">
    <property type="nucleotide sequence ID" value="NZ_BSSV01000002.1"/>
</dbReference>
<dbReference type="InterPro" id="IPR005101">
    <property type="entry name" value="Cryptochr/Photolyase_FAD-bd"/>
</dbReference>
<dbReference type="EMBL" id="BSSV01000002">
    <property type="protein sequence ID" value="GLX85123.1"/>
    <property type="molecule type" value="Genomic_DNA"/>
</dbReference>
<dbReference type="Pfam" id="PF03441">
    <property type="entry name" value="FAD_binding_7"/>
    <property type="match status" value="1"/>
</dbReference>
<dbReference type="InterPro" id="IPR002081">
    <property type="entry name" value="Cryptochrome/DNA_photolyase_1"/>
</dbReference>
<evidence type="ECO:0000256" key="2">
    <source>
        <dbReference type="ARBA" id="ARBA00017881"/>
    </source>
</evidence>
<keyword evidence="5 6" id="KW-0157">Chromophore</keyword>
<evidence type="ECO:0000256" key="4">
    <source>
        <dbReference type="ARBA" id="ARBA00022827"/>
    </source>
</evidence>
<dbReference type="Gene3D" id="1.10.579.10">
    <property type="entry name" value="DNA Cyclobutane Dipyrimidine Photolyase, subunit A, domain 3"/>
    <property type="match status" value="1"/>
</dbReference>
<evidence type="ECO:0000313" key="8">
    <source>
        <dbReference type="EMBL" id="GLX85123.1"/>
    </source>
</evidence>
<dbReference type="Proteomes" id="UP001157134">
    <property type="component" value="Unassembled WGS sequence"/>
</dbReference>
<dbReference type="SUPFAM" id="SSF52425">
    <property type="entry name" value="Cryptochrome/photolyase, N-terminal domain"/>
    <property type="match status" value="1"/>
</dbReference>
<comment type="function">
    <text evidence="6">May have a photoreceptor function.</text>
</comment>
<keyword evidence="4 6" id="KW-0274">FAD</keyword>
<dbReference type="InterPro" id="IPR014729">
    <property type="entry name" value="Rossmann-like_a/b/a_fold"/>
</dbReference>
<keyword evidence="3 6" id="KW-0285">Flavoprotein</keyword>
<evidence type="ECO:0000256" key="6">
    <source>
        <dbReference type="RuleBase" id="RU367151"/>
    </source>
</evidence>
<dbReference type="NCBIfam" id="TIGR02765">
    <property type="entry name" value="crypto_DASH"/>
    <property type="match status" value="1"/>
</dbReference>
<evidence type="ECO:0000256" key="3">
    <source>
        <dbReference type="ARBA" id="ARBA00022630"/>
    </source>
</evidence>
<dbReference type="InterPro" id="IPR036134">
    <property type="entry name" value="Crypto/Photolyase_FAD-like_sf"/>
</dbReference>
<dbReference type="InterPro" id="IPR006050">
    <property type="entry name" value="DNA_photolyase_N"/>
</dbReference>
<comment type="cofactor">
    <cofactor evidence="6">
        <name>(6R)-5,10-methylene-5,6,7,8-tetrahydrofolate</name>
        <dbReference type="ChEBI" id="CHEBI:15636"/>
    </cofactor>
    <text evidence="6">Binds 1 5,10-methenyltetrahydrofolate (MTHF) per subunit.</text>
</comment>
<evidence type="ECO:0000259" key="7">
    <source>
        <dbReference type="PROSITE" id="PS51645"/>
    </source>
</evidence>
<sequence>MRKGLYCFTHDLRLEDNPTLNALARECESLAFVYIINPQWFKPTNYHHQDIGFHRWRFICQSLEALARNLSDSKHRLYVAFGSPKQVISQLTTQHTFTHLGVAHQVGWYEQQHWRQVAKEFNELTVVSRWNSTLFEPSQLPDDDAKYKSFSRFRNFVEKKSVEVQLPQASYGLKLRAPMTLPLDVFDVEKASSLSGASQSLRDDLVESSMFHGGELSASRHLRGYFSSQAPLSYKETRNALDDWSSSTKLSPYLSQGNLSPRQVWLQKLSYEEVFGANESTYWIGFELLWREYFQWQATRQGTSLFTFKGVAQQSPLTSYFPERFNRWVHGSTPSPLVNACMNQLRSTGYLSNRGRQLVASYLTNELNIDWRYGAAYFQEQLIDYDVAANWGNWQYIAGVGVDPRGGRHFNIEKQQQQYDPDGSFIARWSGEQNITAIDSTDAADWPVLEA</sequence>
<dbReference type="PANTHER" id="PTHR11455">
    <property type="entry name" value="CRYPTOCHROME"/>
    <property type="match status" value="1"/>
</dbReference>
<keyword evidence="9" id="KW-1185">Reference proteome</keyword>
<comment type="similarity">
    <text evidence="1 6">Belongs to the DNA photolyase class-1 family.</text>
</comment>
<dbReference type="InterPro" id="IPR014133">
    <property type="entry name" value="Cry_DASH"/>
</dbReference>
<dbReference type="PROSITE" id="PS51645">
    <property type="entry name" value="PHR_CRY_ALPHA_BETA"/>
    <property type="match status" value="1"/>
</dbReference>
<dbReference type="Pfam" id="PF00875">
    <property type="entry name" value="DNA_photolyase"/>
    <property type="match status" value="1"/>
</dbReference>
<reference evidence="8 9" key="1">
    <citation type="submission" date="2023-03" db="EMBL/GenBank/DDBJ databases">
        <title>Thalassotalea loyana LMG 22536T draft genome sequence.</title>
        <authorList>
            <person name="Sawabe T."/>
        </authorList>
    </citation>
    <scope>NUCLEOTIDE SEQUENCE [LARGE SCALE GENOMIC DNA]</scope>
    <source>
        <strain evidence="8 9">LMG 22536</strain>
    </source>
</reference>
<accession>A0ABQ6HAH1</accession>
<organism evidence="8 9">
    <name type="scientific">Thalassotalea loyana</name>
    <dbReference type="NCBI Taxonomy" id="280483"/>
    <lineage>
        <taxon>Bacteria</taxon>
        <taxon>Pseudomonadati</taxon>
        <taxon>Pseudomonadota</taxon>
        <taxon>Gammaproteobacteria</taxon>
        <taxon>Alteromonadales</taxon>
        <taxon>Colwelliaceae</taxon>
        <taxon>Thalassotalea</taxon>
    </lineage>
</organism>
<evidence type="ECO:0000256" key="5">
    <source>
        <dbReference type="ARBA" id="ARBA00022991"/>
    </source>
</evidence>
<gene>
    <name evidence="8" type="primary">cry1</name>
    <name evidence="8" type="ORF">tloyanaT_13750</name>
</gene>
<dbReference type="PANTHER" id="PTHR11455:SF22">
    <property type="entry name" value="CRYPTOCHROME DASH"/>
    <property type="match status" value="1"/>
</dbReference>
<feature type="domain" description="Photolyase/cryptochrome alpha/beta" evidence="7">
    <location>
        <begin position="2"/>
        <end position="134"/>
    </location>
</feature>
<protein>
    <recommendedName>
        <fullName evidence="2 6">Cryptochrome DASH</fullName>
    </recommendedName>
</protein>
<evidence type="ECO:0000313" key="9">
    <source>
        <dbReference type="Proteomes" id="UP001157134"/>
    </source>
</evidence>